<dbReference type="PANTHER" id="PTHR42760">
    <property type="entry name" value="SHORT-CHAIN DEHYDROGENASES/REDUCTASES FAMILY MEMBER"/>
    <property type="match status" value="1"/>
</dbReference>
<dbReference type="PANTHER" id="PTHR42760:SF5">
    <property type="entry name" value="2-DEHYDRO-3-DEOXY-D-GLUCONATE 5-DEHYDROGENASE"/>
    <property type="match status" value="1"/>
</dbReference>
<comment type="similarity">
    <text evidence="1">Belongs to the short-chain dehydrogenases/reductases (SDR) family.</text>
</comment>
<reference evidence="4" key="1">
    <citation type="submission" date="2022-02" db="EMBL/GenBank/DDBJ databases">
        <title>Halalkalibacter sp. nov. isolated from Lonar Lake, India.</title>
        <authorList>
            <person name="Joshi A."/>
            <person name="Thite S."/>
            <person name="Lodha T."/>
        </authorList>
    </citation>
    <scope>NUCLEOTIDE SEQUENCE</scope>
    <source>
        <strain evidence="4">MEB205</strain>
    </source>
</reference>
<dbReference type="SMART" id="SM00822">
    <property type="entry name" value="PKS_KR"/>
    <property type="match status" value="1"/>
</dbReference>
<organism evidence="4 5">
    <name type="scientific">Halalkalibacter alkaliphilus</name>
    <dbReference type="NCBI Taxonomy" id="2917993"/>
    <lineage>
        <taxon>Bacteria</taxon>
        <taxon>Bacillati</taxon>
        <taxon>Bacillota</taxon>
        <taxon>Bacilli</taxon>
        <taxon>Bacillales</taxon>
        <taxon>Bacillaceae</taxon>
        <taxon>Halalkalibacter</taxon>
    </lineage>
</organism>
<dbReference type="Proteomes" id="UP001139150">
    <property type="component" value="Unassembled WGS sequence"/>
</dbReference>
<dbReference type="NCBIfam" id="NF005559">
    <property type="entry name" value="PRK07231.1"/>
    <property type="match status" value="1"/>
</dbReference>
<dbReference type="FunFam" id="3.40.50.720:FF:000084">
    <property type="entry name" value="Short-chain dehydrogenase reductase"/>
    <property type="match status" value="1"/>
</dbReference>
<comment type="caution">
    <text evidence="4">The sequence shown here is derived from an EMBL/GenBank/DDBJ whole genome shotgun (WGS) entry which is preliminary data.</text>
</comment>
<proteinExistence type="inferred from homology"/>
<dbReference type="InterPro" id="IPR057326">
    <property type="entry name" value="KR_dom"/>
</dbReference>
<evidence type="ECO:0000313" key="4">
    <source>
        <dbReference type="EMBL" id="MCL7745759.1"/>
    </source>
</evidence>
<keyword evidence="2 4" id="KW-0560">Oxidoreductase</keyword>
<keyword evidence="5" id="KW-1185">Reference proteome</keyword>
<dbReference type="Gene3D" id="3.40.50.720">
    <property type="entry name" value="NAD(P)-binding Rossmann-like Domain"/>
    <property type="match status" value="1"/>
</dbReference>
<sequence>MMSIFNIESKVALVTGGNRGVGKAIALAFADAGVNVIIVSRSGNAGEVVKEVTDRGVKCVSIQHDIGDINRVDELVDKAYSTFGKVDILVNNAGVQRRSPSVEFSEEDWDFVHQVNTKAVFFLCQAFGKKMLEVNEGKIINLASLLSFQGGFTVPAYAASKGAVAQLTKSLSNEWASQGVNVNAVAPGYIATDMNEALINDEKRSKEILGRIPAGRWGKPEDIAGAVVFLATPAANYIHGEILVVDGGWMGR</sequence>
<dbReference type="PRINTS" id="PR00081">
    <property type="entry name" value="GDHRDH"/>
</dbReference>
<dbReference type="AlphaFoldDB" id="A0A9X1ZUI7"/>
<evidence type="ECO:0000256" key="2">
    <source>
        <dbReference type="ARBA" id="ARBA00023002"/>
    </source>
</evidence>
<name>A0A9X1ZUI7_9BACI</name>
<gene>
    <name evidence="4" type="ORF">MF646_01375</name>
</gene>
<dbReference type="GO" id="GO:0047936">
    <property type="term" value="F:glucose 1-dehydrogenase [NAD(P)+] activity"/>
    <property type="evidence" value="ECO:0007669"/>
    <property type="project" value="UniProtKB-EC"/>
</dbReference>
<dbReference type="PRINTS" id="PR00080">
    <property type="entry name" value="SDRFAMILY"/>
</dbReference>
<dbReference type="PROSITE" id="PS00061">
    <property type="entry name" value="ADH_SHORT"/>
    <property type="match status" value="1"/>
</dbReference>
<dbReference type="Pfam" id="PF13561">
    <property type="entry name" value="adh_short_C2"/>
    <property type="match status" value="1"/>
</dbReference>
<accession>A0A9X1ZUI7</accession>
<protein>
    <submittedName>
        <fullName evidence="4">Glucose 1-dehydrogenase</fullName>
        <ecNumber evidence="4">1.1.1.47</ecNumber>
    </submittedName>
</protein>
<evidence type="ECO:0000313" key="5">
    <source>
        <dbReference type="Proteomes" id="UP001139150"/>
    </source>
</evidence>
<dbReference type="InterPro" id="IPR036291">
    <property type="entry name" value="NAD(P)-bd_dom_sf"/>
</dbReference>
<feature type="domain" description="Ketoreductase" evidence="3">
    <location>
        <begin position="10"/>
        <end position="188"/>
    </location>
</feature>
<dbReference type="RefSeq" id="WP_250094687.1">
    <property type="nucleotide sequence ID" value="NZ_JAKRYL010000001.1"/>
</dbReference>
<evidence type="ECO:0000256" key="1">
    <source>
        <dbReference type="ARBA" id="ARBA00006484"/>
    </source>
</evidence>
<dbReference type="EMBL" id="JAKRYL010000001">
    <property type="protein sequence ID" value="MCL7745759.1"/>
    <property type="molecule type" value="Genomic_DNA"/>
</dbReference>
<dbReference type="GO" id="GO:0008206">
    <property type="term" value="P:bile acid metabolic process"/>
    <property type="evidence" value="ECO:0007669"/>
    <property type="project" value="UniProtKB-ARBA"/>
</dbReference>
<evidence type="ECO:0000259" key="3">
    <source>
        <dbReference type="SMART" id="SM00822"/>
    </source>
</evidence>
<dbReference type="SUPFAM" id="SSF51735">
    <property type="entry name" value="NAD(P)-binding Rossmann-fold domains"/>
    <property type="match status" value="1"/>
</dbReference>
<dbReference type="InterPro" id="IPR002347">
    <property type="entry name" value="SDR_fam"/>
</dbReference>
<dbReference type="EC" id="1.1.1.47" evidence="4"/>
<dbReference type="InterPro" id="IPR020904">
    <property type="entry name" value="Sc_DH/Rdtase_CS"/>
</dbReference>